<evidence type="ECO:0000313" key="4">
    <source>
        <dbReference type="Proteomes" id="UP000001357"/>
    </source>
</evidence>
<dbReference type="STRING" id="81824.A9URK9"/>
<dbReference type="InterPro" id="IPR050729">
    <property type="entry name" value="Rho-GAP"/>
</dbReference>
<dbReference type="PANTHER" id="PTHR23176:SF0">
    <property type="entry name" value="RHO GTPASE ACTIVATING PROTEIN AT 19D, ISOFORM D"/>
    <property type="match status" value="1"/>
</dbReference>
<dbReference type="KEGG" id="mbr:MONBRDRAFT_14763"/>
<keyword evidence="4" id="KW-1185">Reference proteome</keyword>
<dbReference type="AlphaFoldDB" id="A9URK9"/>
<dbReference type="eggNOG" id="KOG4269">
    <property type="taxonomic scope" value="Eukaryota"/>
</dbReference>
<dbReference type="GO" id="GO:0007165">
    <property type="term" value="P:signal transduction"/>
    <property type="evidence" value="ECO:0007669"/>
    <property type="project" value="InterPro"/>
</dbReference>
<dbReference type="OMA" id="CAGACHN"/>
<evidence type="ECO:0000256" key="1">
    <source>
        <dbReference type="ARBA" id="ARBA00022468"/>
    </source>
</evidence>
<sequence length="196" mass="21836">MLIPFLGASQPVFGVDLTNAVAETHLADGLDIPCIVRSCISFVHEHGLEEVGVYRVSGRATDVQAVRKHFDTLMPDHVHVAASVLKAYFRELPDPLLTHQLRPDFMALVEQDAGPEQLARQLQALPLPHYQTLAWLIFHLAEIARHAEENRMQPDNIFIVFCPTLQINRVGWLSIPQSWAACAGPAPTTCTCFLPR</sequence>
<dbReference type="EMBL" id="CH991544">
    <property type="protein sequence ID" value="EDQ92261.1"/>
    <property type="molecule type" value="Genomic_DNA"/>
</dbReference>
<dbReference type="InterPro" id="IPR008936">
    <property type="entry name" value="Rho_GTPase_activation_prot"/>
</dbReference>
<evidence type="ECO:0000313" key="3">
    <source>
        <dbReference type="EMBL" id="EDQ92261.1"/>
    </source>
</evidence>
<dbReference type="CDD" id="cd00159">
    <property type="entry name" value="RhoGAP"/>
    <property type="match status" value="1"/>
</dbReference>
<organism evidence="3 4">
    <name type="scientific">Monosiga brevicollis</name>
    <name type="common">Choanoflagellate</name>
    <dbReference type="NCBI Taxonomy" id="81824"/>
    <lineage>
        <taxon>Eukaryota</taxon>
        <taxon>Choanoflagellata</taxon>
        <taxon>Craspedida</taxon>
        <taxon>Salpingoecidae</taxon>
        <taxon>Monosiga</taxon>
    </lineage>
</organism>
<dbReference type="PROSITE" id="PS50238">
    <property type="entry name" value="RHOGAP"/>
    <property type="match status" value="1"/>
</dbReference>
<dbReference type="RefSeq" id="XP_001743547.1">
    <property type="nucleotide sequence ID" value="XM_001743495.1"/>
</dbReference>
<name>A9URK9_MONBE</name>
<dbReference type="Proteomes" id="UP000001357">
    <property type="component" value="Unassembled WGS sequence"/>
</dbReference>
<dbReference type="PANTHER" id="PTHR23176">
    <property type="entry name" value="RHO/RAC/CDC GTPASE-ACTIVATING PROTEIN"/>
    <property type="match status" value="1"/>
</dbReference>
<gene>
    <name evidence="3" type="ORF">MONBRDRAFT_14763</name>
</gene>
<dbReference type="SMART" id="SM00324">
    <property type="entry name" value="RhoGAP"/>
    <property type="match status" value="1"/>
</dbReference>
<dbReference type="Gene3D" id="1.10.555.10">
    <property type="entry name" value="Rho GTPase activation protein"/>
    <property type="match status" value="1"/>
</dbReference>
<protein>
    <recommendedName>
        <fullName evidence="2">Rho-GAP domain-containing protein</fullName>
    </recommendedName>
</protein>
<dbReference type="InParanoid" id="A9URK9"/>
<reference evidence="3 4" key="1">
    <citation type="journal article" date="2008" name="Nature">
        <title>The genome of the choanoflagellate Monosiga brevicollis and the origin of metazoans.</title>
        <authorList>
            <consortium name="JGI Sequencing"/>
            <person name="King N."/>
            <person name="Westbrook M.J."/>
            <person name="Young S.L."/>
            <person name="Kuo A."/>
            <person name="Abedin M."/>
            <person name="Chapman J."/>
            <person name="Fairclough S."/>
            <person name="Hellsten U."/>
            <person name="Isogai Y."/>
            <person name="Letunic I."/>
            <person name="Marr M."/>
            <person name="Pincus D."/>
            <person name="Putnam N."/>
            <person name="Rokas A."/>
            <person name="Wright K.J."/>
            <person name="Zuzow R."/>
            <person name="Dirks W."/>
            <person name="Good M."/>
            <person name="Goodstein D."/>
            <person name="Lemons D."/>
            <person name="Li W."/>
            <person name="Lyons J.B."/>
            <person name="Morris A."/>
            <person name="Nichols S."/>
            <person name="Richter D.J."/>
            <person name="Salamov A."/>
            <person name="Bork P."/>
            <person name="Lim W.A."/>
            <person name="Manning G."/>
            <person name="Miller W.T."/>
            <person name="McGinnis W."/>
            <person name="Shapiro H."/>
            <person name="Tjian R."/>
            <person name="Grigoriev I.V."/>
            <person name="Rokhsar D."/>
        </authorList>
    </citation>
    <scope>NUCLEOTIDE SEQUENCE [LARGE SCALE GENOMIC DNA]</scope>
    <source>
        <strain evidence="4">MX1 / ATCC 50154</strain>
    </source>
</reference>
<dbReference type="SUPFAM" id="SSF48350">
    <property type="entry name" value="GTPase activation domain, GAP"/>
    <property type="match status" value="1"/>
</dbReference>
<evidence type="ECO:0000259" key="2">
    <source>
        <dbReference type="PROSITE" id="PS50238"/>
    </source>
</evidence>
<keyword evidence="1" id="KW-0343">GTPase activation</keyword>
<accession>A9URK9</accession>
<dbReference type="GeneID" id="5888623"/>
<dbReference type="Pfam" id="PF00620">
    <property type="entry name" value="RhoGAP"/>
    <property type="match status" value="1"/>
</dbReference>
<dbReference type="InterPro" id="IPR000198">
    <property type="entry name" value="RhoGAP_dom"/>
</dbReference>
<feature type="domain" description="Rho-GAP" evidence="2">
    <location>
        <begin position="15"/>
        <end position="196"/>
    </location>
</feature>
<dbReference type="GO" id="GO:0005096">
    <property type="term" value="F:GTPase activator activity"/>
    <property type="evidence" value="ECO:0007669"/>
    <property type="project" value="UniProtKB-KW"/>
</dbReference>
<proteinExistence type="predicted"/>